<dbReference type="InterPro" id="IPR037026">
    <property type="entry name" value="Vgr_OB-fold_dom_sf"/>
</dbReference>
<dbReference type="Pfam" id="PF04717">
    <property type="entry name" value="Phage_base_V"/>
    <property type="match status" value="1"/>
</dbReference>
<organism evidence="2 3">
    <name type="scientific">Flavobacterium reichenbachii</name>
    <dbReference type="NCBI Taxonomy" id="362418"/>
    <lineage>
        <taxon>Bacteria</taxon>
        <taxon>Pseudomonadati</taxon>
        <taxon>Bacteroidota</taxon>
        <taxon>Flavobacteriia</taxon>
        <taxon>Flavobacteriales</taxon>
        <taxon>Flavobacteriaceae</taxon>
        <taxon>Flavobacterium</taxon>
    </lineage>
</organism>
<dbReference type="AlphaFoldDB" id="A0A085ZGB9"/>
<evidence type="ECO:0000313" key="2">
    <source>
        <dbReference type="EMBL" id="KFF03483.1"/>
    </source>
</evidence>
<dbReference type="InterPro" id="IPR006531">
    <property type="entry name" value="Gp5/Vgr_OB"/>
</dbReference>
<sequence length="603" mass="66912">MGHFSDQVHITVDGFTQNIIYYDLNLSQKMADHHHFSFVWQYTGKAVIKPEDQAKAIRSFIGSEVIFTFKSLTGIKLMSKGIINKLTSADLNGSAVNLHVSGISHTIVLDDRPKSRTYLERGMDHIVLDILSEGPTEFYQREAIRSTYMKEFNYIAQYNESNFNFLKRLSARYGQWFYFDGMRMQYGQTKNTKIKLINGASLHSFKIEVNMAAHKISLGGYDYSNAVNIRNSAERTSSGSKDSFALNVGYNQGIVTQPEISLASFTNNAQHKDEIEEMVTLQTAGSDANSVYYSGISYFPLGLGQTFTIINQTIEHHLVCIESNHHSQVHGNYSCEFKAIPADVSAPHYTDTAVFAKAETQPAKIKDNKDPEGLGRVRVDFFWGEGTKSSQWIRMIQPHGGAGKGFYFIPEIGEEVLVGFEGANAQCPYVMGAHYNGQESSGYNTPKNDIKVIQTRSGNRIISDDATGDITIESQKGKTIAVVHGDGNIRFKAPKNIELEAGEDIIMKAGQNITSTAGMNISESAGVDKSTMIGMMHTLSVGGNHMLNVTGNCMEYIEGNLESHTEKGKIFHSNKIELLGEEKIEVNSSKKVKRNSGEKTQDN</sequence>
<proteinExistence type="predicted"/>
<feature type="domain" description="Gp5/Type VI secretion system Vgr protein OB-fold" evidence="1">
    <location>
        <begin position="362"/>
        <end position="435"/>
    </location>
</feature>
<dbReference type="Proteomes" id="UP000028715">
    <property type="component" value="Unassembled WGS sequence"/>
</dbReference>
<dbReference type="Gene3D" id="2.40.50.230">
    <property type="entry name" value="Gp5 N-terminal domain"/>
    <property type="match status" value="1"/>
</dbReference>
<dbReference type="RefSeq" id="WP_035689197.1">
    <property type="nucleotide sequence ID" value="NZ_JPRL01000002.1"/>
</dbReference>
<comment type="caution">
    <text evidence="2">The sequence shown here is derived from an EMBL/GenBank/DDBJ whole genome shotgun (WGS) entry which is preliminary data.</text>
</comment>
<dbReference type="SUPFAM" id="SSF69255">
    <property type="entry name" value="gp5 N-terminal domain-like"/>
    <property type="match status" value="1"/>
</dbReference>
<name>A0A085ZGB9_9FLAO</name>
<protein>
    <submittedName>
        <fullName evidence="2">Type IV secretion protein Rhs</fullName>
    </submittedName>
</protein>
<dbReference type="SUPFAM" id="SSF69279">
    <property type="entry name" value="Phage tail proteins"/>
    <property type="match status" value="1"/>
</dbReference>
<dbReference type="SUPFAM" id="SSF69349">
    <property type="entry name" value="Phage fibre proteins"/>
    <property type="match status" value="1"/>
</dbReference>
<evidence type="ECO:0000259" key="1">
    <source>
        <dbReference type="Pfam" id="PF04717"/>
    </source>
</evidence>
<accession>A0A085ZGB9</accession>
<reference evidence="2 3" key="1">
    <citation type="submission" date="2014-07" db="EMBL/GenBank/DDBJ databases">
        <title>Genome of Flavobacterium reichenbachii LMG 25512.</title>
        <authorList>
            <person name="Stropko S.J."/>
            <person name="Pipes S.E."/>
            <person name="Newman J.D."/>
        </authorList>
    </citation>
    <scope>NUCLEOTIDE SEQUENCE [LARGE SCALE GENOMIC DNA]</scope>
    <source>
        <strain evidence="2 3">LMG 25512</strain>
    </source>
</reference>
<dbReference type="STRING" id="362418.IW19_21625"/>
<keyword evidence="3" id="KW-1185">Reference proteome</keyword>
<dbReference type="Pfam" id="PF05954">
    <property type="entry name" value="Phage_GPD"/>
    <property type="match status" value="1"/>
</dbReference>
<dbReference type="OrthoDB" id="727155at2"/>
<dbReference type="EMBL" id="JPRL01000002">
    <property type="protein sequence ID" value="KFF03483.1"/>
    <property type="molecule type" value="Genomic_DNA"/>
</dbReference>
<evidence type="ECO:0000313" key="3">
    <source>
        <dbReference type="Proteomes" id="UP000028715"/>
    </source>
</evidence>
<gene>
    <name evidence="2" type="ORF">IW19_21625</name>
</gene>
<dbReference type="eggNOG" id="COG3501">
    <property type="taxonomic scope" value="Bacteria"/>
</dbReference>
<dbReference type="Gene3D" id="3.55.50.10">
    <property type="entry name" value="Baseplate protein-like domains"/>
    <property type="match status" value="1"/>
</dbReference>